<evidence type="ECO:0008006" key="4">
    <source>
        <dbReference type="Google" id="ProtNLM"/>
    </source>
</evidence>
<evidence type="ECO:0000313" key="2">
    <source>
        <dbReference type="EMBL" id="KAB8073647.1"/>
    </source>
</evidence>
<dbReference type="OrthoDB" id="5416097at2759"/>
<dbReference type="EMBL" id="ML732223">
    <property type="protein sequence ID" value="KAB8073647.1"/>
    <property type="molecule type" value="Genomic_DNA"/>
</dbReference>
<keyword evidence="3" id="KW-1185">Reference proteome</keyword>
<sequence length="178" mass="19969">MEKNLMEEFHTEEMTSLIELLARETRVVSVNSCVWACVWLSDLSTLKEMVEDMKDSSTGNRVRFFSRSRETANVIKSWINSSKLPTDATPVKRPYEVTTKLSPLSKIPRKSPRKSQDITESSTSSSQDTLIVRSGSVTAACTERDNSRCVITKAALAIDVAHIYISLCARETKVYICP</sequence>
<evidence type="ECO:0000313" key="3">
    <source>
        <dbReference type="Proteomes" id="UP000326565"/>
    </source>
</evidence>
<dbReference type="Proteomes" id="UP000326565">
    <property type="component" value="Unassembled WGS sequence"/>
</dbReference>
<proteinExistence type="predicted"/>
<dbReference type="AlphaFoldDB" id="A0A5N5X0V0"/>
<feature type="compositionally biased region" description="Low complexity" evidence="1">
    <location>
        <begin position="118"/>
        <end position="129"/>
    </location>
</feature>
<reference evidence="2 3" key="1">
    <citation type="submission" date="2019-04" db="EMBL/GenBank/DDBJ databases">
        <title>Friends and foes A comparative genomics study of 23 Aspergillus species from section Flavi.</title>
        <authorList>
            <consortium name="DOE Joint Genome Institute"/>
            <person name="Kjaerbolling I."/>
            <person name="Vesth T."/>
            <person name="Frisvad J.C."/>
            <person name="Nybo J.L."/>
            <person name="Theobald S."/>
            <person name="Kildgaard S."/>
            <person name="Isbrandt T."/>
            <person name="Kuo A."/>
            <person name="Sato A."/>
            <person name="Lyhne E.K."/>
            <person name="Kogle M.E."/>
            <person name="Wiebenga A."/>
            <person name="Kun R.S."/>
            <person name="Lubbers R.J."/>
            <person name="Makela M.R."/>
            <person name="Barry K."/>
            <person name="Chovatia M."/>
            <person name="Clum A."/>
            <person name="Daum C."/>
            <person name="Haridas S."/>
            <person name="He G."/>
            <person name="LaButti K."/>
            <person name="Lipzen A."/>
            <person name="Mondo S."/>
            <person name="Riley R."/>
            <person name="Salamov A."/>
            <person name="Simmons B.A."/>
            <person name="Magnuson J.K."/>
            <person name="Henrissat B."/>
            <person name="Mortensen U.H."/>
            <person name="Larsen T.O."/>
            <person name="Devries R.P."/>
            <person name="Grigoriev I.V."/>
            <person name="Machida M."/>
            <person name="Baker S.E."/>
            <person name="Andersen M.R."/>
        </authorList>
    </citation>
    <scope>NUCLEOTIDE SEQUENCE [LARGE SCALE GENOMIC DNA]</scope>
    <source>
        <strain evidence="2 3">CBS 151.66</strain>
    </source>
</reference>
<gene>
    <name evidence="2" type="ORF">BDV29DRAFT_134726</name>
</gene>
<name>A0A5N5X0V0_9EURO</name>
<protein>
    <recommendedName>
        <fullName evidence="4">HNH nuclease domain-containing protein</fullName>
    </recommendedName>
</protein>
<accession>A0A5N5X0V0</accession>
<evidence type="ECO:0000256" key="1">
    <source>
        <dbReference type="SAM" id="MobiDB-lite"/>
    </source>
</evidence>
<feature type="region of interest" description="Disordered" evidence="1">
    <location>
        <begin position="103"/>
        <end position="129"/>
    </location>
</feature>
<organism evidence="2 3">
    <name type="scientific">Aspergillus leporis</name>
    <dbReference type="NCBI Taxonomy" id="41062"/>
    <lineage>
        <taxon>Eukaryota</taxon>
        <taxon>Fungi</taxon>
        <taxon>Dikarya</taxon>
        <taxon>Ascomycota</taxon>
        <taxon>Pezizomycotina</taxon>
        <taxon>Eurotiomycetes</taxon>
        <taxon>Eurotiomycetidae</taxon>
        <taxon>Eurotiales</taxon>
        <taxon>Aspergillaceae</taxon>
        <taxon>Aspergillus</taxon>
        <taxon>Aspergillus subgen. Circumdati</taxon>
    </lineage>
</organism>